<evidence type="ECO:0000313" key="9">
    <source>
        <dbReference type="Proteomes" id="UP001158576"/>
    </source>
</evidence>
<evidence type="ECO:0000256" key="2">
    <source>
        <dbReference type="ARBA" id="ARBA00013107"/>
    </source>
</evidence>
<dbReference type="Pfam" id="PF07732">
    <property type="entry name" value="Cu-oxidase_3"/>
    <property type="match status" value="1"/>
</dbReference>
<evidence type="ECO:0000259" key="6">
    <source>
        <dbReference type="Pfam" id="PF07731"/>
    </source>
</evidence>
<dbReference type="Pfam" id="PF07731">
    <property type="entry name" value="Cu-oxidase_2"/>
    <property type="match status" value="1"/>
</dbReference>
<evidence type="ECO:0000256" key="5">
    <source>
        <dbReference type="ARBA" id="ARBA00023008"/>
    </source>
</evidence>
<evidence type="ECO:0000259" key="7">
    <source>
        <dbReference type="Pfam" id="PF07732"/>
    </source>
</evidence>
<sequence length="743" mass="85377">MIVFLLLALAQAEVICDYDEPCLKACTDTVCEYYWNIENRFSQTWRTTDFGENRSYPKGALRDFPIQWNKTKNNFDIIQEGINVDVNEVIDENGNVRDPLDDLENLLLLDGQRMRKVITINGQIPGPNIIVNKGALVKIHVKSTMHEESFTLHWHGLHQLDNYWNDGAAMVSQCPIDAHNEFTYVMRAENSGTHWYHSHYIIQRADGLHGAFIILEEDEKDEEISWMPLVVTDWWNTDSTFLAGNDPYRYGNTLGKRMTGSGLKACRTDEKSFMTGVKMSTFCVDSIVANGRGQYRTNEDEFEFSVLEEYRVSKTTTRIQLKTIHAGFEHPILVRAVDGRKLTITAQDGRRVLPEEGDGIFMGVGETLNIEVDFPLEEEWIELIAEVMFEGIGKKSEYHEKPYVKITFSRDASVSQFEIKKQLVAAYPESNVVEPFSFHTENEVSEKVLLNCPAKTIGDMSCKTVVDFKRDPKYESRFANPPPSIEEKPDRVIDVNMNFAIGPAINGLEFKYPETPFFFGVENTEKTQCTAAMIADGGHCTQIIEVKKGELVEFRVTAAEHLENMARRWQWTYHGIHLHGYEFVVTDIGFGVANQTTGFIEQINPVIHCKDDQIKCNRAKFDDQMLENIRSDRDDHILKNTVIVPAMGYVVFRLRANNPGVWPFHCHQLFHNYEGMAVALFVKDEEENKPFSYLPKEMPRCHNYHPKDIAINEEPILRTNSMNKTQFSPLLFALTVFLFHYIY</sequence>
<name>A0ABN7T509_OIKDI</name>
<evidence type="ECO:0000256" key="4">
    <source>
        <dbReference type="ARBA" id="ARBA00023002"/>
    </source>
</evidence>
<keyword evidence="5" id="KW-0186">Copper</keyword>
<dbReference type="EMBL" id="OU015567">
    <property type="protein sequence ID" value="CAG5109449.1"/>
    <property type="molecule type" value="Genomic_DNA"/>
</dbReference>
<dbReference type="InterPro" id="IPR011706">
    <property type="entry name" value="Cu-oxidase_C"/>
</dbReference>
<organism evidence="8 9">
    <name type="scientific">Oikopleura dioica</name>
    <name type="common">Tunicate</name>
    <dbReference type="NCBI Taxonomy" id="34765"/>
    <lineage>
        <taxon>Eukaryota</taxon>
        <taxon>Metazoa</taxon>
        <taxon>Chordata</taxon>
        <taxon>Tunicata</taxon>
        <taxon>Appendicularia</taxon>
        <taxon>Copelata</taxon>
        <taxon>Oikopleuridae</taxon>
        <taxon>Oikopleura</taxon>
    </lineage>
</organism>
<keyword evidence="9" id="KW-1185">Reference proteome</keyword>
<dbReference type="PANTHER" id="PTHR11709:SF394">
    <property type="entry name" value="FI03373P-RELATED"/>
    <property type="match status" value="1"/>
</dbReference>
<reference evidence="8 9" key="1">
    <citation type="submission" date="2021-04" db="EMBL/GenBank/DDBJ databases">
        <authorList>
            <person name="Bliznina A."/>
        </authorList>
    </citation>
    <scope>NUCLEOTIDE SEQUENCE [LARGE SCALE GENOMIC DNA]</scope>
</reference>
<dbReference type="Gene3D" id="2.60.40.420">
    <property type="entry name" value="Cupredoxins - blue copper proteins"/>
    <property type="match status" value="3"/>
</dbReference>
<evidence type="ECO:0000256" key="1">
    <source>
        <dbReference type="ARBA" id="ARBA00010609"/>
    </source>
</evidence>
<dbReference type="PROSITE" id="PS00080">
    <property type="entry name" value="MULTICOPPER_OXIDASE2"/>
    <property type="match status" value="1"/>
</dbReference>
<dbReference type="SUPFAM" id="SSF49503">
    <property type="entry name" value="Cupredoxins"/>
    <property type="match status" value="2"/>
</dbReference>
<dbReference type="InterPro" id="IPR033138">
    <property type="entry name" value="Cu_oxidase_CS"/>
</dbReference>
<dbReference type="InterPro" id="IPR045087">
    <property type="entry name" value="Cu-oxidase_fam"/>
</dbReference>
<dbReference type="CDD" id="cd13858">
    <property type="entry name" value="CuRO_1_tcLCC2_insect_like"/>
    <property type="match status" value="1"/>
</dbReference>
<keyword evidence="3" id="KW-0479">Metal-binding</keyword>
<comment type="similarity">
    <text evidence="1">Belongs to the multicopper oxidase family.</text>
</comment>
<proteinExistence type="inferred from homology"/>
<gene>
    <name evidence="8" type="ORF">OKIOD_LOCUS12748</name>
</gene>
<dbReference type="InterPro" id="IPR002355">
    <property type="entry name" value="Cu_oxidase_Cu_BS"/>
</dbReference>
<protein>
    <recommendedName>
        <fullName evidence="2">ferroxidase</fullName>
        <ecNumber evidence="2">1.16.3.1</ecNumber>
    </recommendedName>
</protein>
<feature type="domain" description="Plastocyanin-like" evidence="6">
    <location>
        <begin position="533"/>
        <end position="685"/>
    </location>
</feature>
<dbReference type="InterPro" id="IPR008972">
    <property type="entry name" value="Cupredoxin"/>
</dbReference>
<feature type="domain" description="Plastocyanin-like" evidence="7">
    <location>
        <begin position="110"/>
        <end position="217"/>
    </location>
</feature>
<evidence type="ECO:0000313" key="8">
    <source>
        <dbReference type="EMBL" id="CAG5109449.1"/>
    </source>
</evidence>
<dbReference type="InterPro" id="IPR011707">
    <property type="entry name" value="Cu-oxidase-like_N"/>
</dbReference>
<accession>A0ABN7T509</accession>
<keyword evidence="4" id="KW-0560">Oxidoreductase</keyword>
<dbReference type="Proteomes" id="UP001158576">
    <property type="component" value="Chromosome 2"/>
</dbReference>
<dbReference type="EC" id="1.16.3.1" evidence="2"/>
<dbReference type="PANTHER" id="PTHR11709">
    <property type="entry name" value="MULTI-COPPER OXIDASE"/>
    <property type="match status" value="1"/>
</dbReference>
<evidence type="ECO:0000256" key="3">
    <source>
        <dbReference type="ARBA" id="ARBA00022723"/>
    </source>
</evidence>
<dbReference type="PROSITE" id="PS00079">
    <property type="entry name" value="MULTICOPPER_OXIDASE1"/>
    <property type="match status" value="1"/>
</dbReference>